<evidence type="ECO:0000313" key="2">
    <source>
        <dbReference type="Proteomes" id="UP000319263"/>
    </source>
</evidence>
<dbReference type="RefSeq" id="WP_143985639.1">
    <property type="nucleotide sequence ID" value="NZ_CP041692.1"/>
</dbReference>
<name>A0A516PXI4_9ACTN</name>
<proteinExistence type="predicted"/>
<dbReference type="OrthoDB" id="25802at31957"/>
<dbReference type="EMBL" id="CP041692">
    <property type="protein sequence ID" value="QDP95671.1"/>
    <property type="molecule type" value="Genomic_DNA"/>
</dbReference>
<keyword evidence="2" id="KW-1185">Reference proteome</keyword>
<accession>A0A516PXI4</accession>
<protein>
    <submittedName>
        <fullName evidence="1">Uncharacterized protein</fullName>
    </submittedName>
</protein>
<gene>
    <name evidence="1" type="ORF">FOE78_06910</name>
</gene>
<dbReference type="AlphaFoldDB" id="A0A516PXI4"/>
<dbReference type="KEGG" id="mik:FOE78_06910"/>
<sequence length="113" mass="12194">MSRVITADEVRKLQSSGLGDAELADTLVAWTEQPDVRYGVGVSPAELLSLAATHRGVCGDHDLQWELLERARAAEGATTIDIEAKMIASLVLRGQPDQALRIADELRKQGSGR</sequence>
<evidence type="ECO:0000313" key="1">
    <source>
        <dbReference type="EMBL" id="QDP95671.1"/>
    </source>
</evidence>
<dbReference type="Proteomes" id="UP000319263">
    <property type="component" value="Chromosome"/>
</dbReference>
<reference evidence="1 2" key="1">
    <citation type="submission" date="2019-07" db="EMBL/GenBank/DDBJ databases">
        <title>Microlunatus dokdonensis sp. nov. isolated from the rhizospheric soil of the wild plant Elymus tsukushiensis.</title>
        <authorList>
            <person name="Ghim S.-Y."/>
            <person name="Hwang Y.-J."/>
            <person name="Son J.-S."/>
            <person name="Shin J.-H."/>
        </authorList>
    </citation>
    <scope>NUCLEOTIDE SEQUENCE [LARGE SCALE GENOMIC DNA]</scope>
    <source>
        <strain evidence="1 2">KUDC0627</strain>
    </source>
</reference>
<organism evidence="1 2">
    <name type="scientific">Microlunatus elymi</name>
    <dbReference type="NCBI Taxonomy" id="2596828"/>
    <lineage>
        <taxon>Bacteria</taxon>
        <taxon>Bacillati</taxon>
        <taxon>Actinomycetota</taxon>
        <taxon>Actinomycetes</taxon>
        <taxon>Propionibacteriales</taxon>
        <taxon>Propionibacteriaceae</taxon>
        <taxon>Microlunatus</taxon>
    </lineage>
</organism>